<name>A0A1F5H457_9BACT</name>
<evidence type="ECO:0000256" key="2">
    <source>
        <dbReference type="ARBA" id="ARBA00009045"/>
    </source>
</evidence>
<feature type="transmembrane region" description="Helical" evidence="7">
    <location>
        <begin position="180"/>
        <end position="208"/>
    </location>
</feature>
<dbReference type="GO" id="GO:0016020">
    <property type="term" value="C:membrane"/>
    <property type="evidence" value="ECO:0007669"/>
    <property type="project" value="UniProtKB-SubCell"/>
</dbReference>
<feature type="transmembrane region" description="Helical" evidence="7">
    <location>
        <begin position="98"/>
        <end position="116"/>
    </location>
</feature>
<evidence type="ECO:0000256" key="6">
    <source>
        <dbReference type="ARBA" id="ARBA00023136"/>
    </source>
</evidence>
<dbReference type="EMBL" id="MFBT01000027">
    <property type="protein sequence ID" value="OGD98950.1"/>
    <property type="molecule type" value="Genomic_DNA"/>
</dbReference>
<dbReference type="PANTHER" id="PTHR43731:SF14">
    <property type="entry name" value="PRESENILIN-ASSOCIATED RHOMBOID-LIKE PROTEIN, MITOCHONDRIAL"/>
    <property type="match status" value="1"/>
</dbReference>
<dbReference type="Pfam" id="PF01694">
    <property type="entry name" value="Rhomboid"/>
    <property type="match status" value="1"/>
</dbReference>
<reference evidence="9 10" key="1">
    <citation type="journal article" date="2016" name="Nat. Commun.">
        <title>Thousands of microbial genomes shed light on interconnected biogeochemical processes in an aquifer system.</title>
        <authorList>
            <person name="Anantharaman K."/>
            <person name="Brown C.T."/>
            <person name="Hug L.A."/>
            <person name="Sharon I."/>
            <person name="Castelle C.J."/>
            <person name="Probst A.J."/>
            <person name="Thomas B.C."/>
            <person name="Singh A."/>
            <person name="Wilkins M.J."/>
            <person name="Karaoz U."/>
            <person name="Brodie E.L."/>
            <person name="Williams K.H."/>
            <person name="Hubbard S.S."/>
            <person name="Banfield J.F."/>
        </authorList>
    </citation>
    <scope>NUCLEOTIDE SEQUENCE [LARGE SCALE GENOMIC DNA]</scope>
</reference>
<keyword evidence="6 7" id="KW-0472">Membrane</keyword>
<dbReference type="PANTHER" id="PTHR43731">
    <property type="entry name" value="RHOMBOID PROTEASE"/>
    <property type="match status" value="1"/>
</dbReference>
<feature type="transmembrane region" description="Helical" evidence="7">
    <location>
        <begin position="153"/>
        <end position="174"/>
    </location>
</feature>
<evidence type="ECO:0000313" key="9">
    <source>
        <dbReference type="EMBL" id="OGD98950.1"/>
    </source>
</evidence>
<proteinExistence type="inferred from homology"/>
<sequence>MFPISDTRHSGKFPLVTFILIITNLYIFFLELLSFDLESFIARFSLIPANVDITKPETLTPFITSMFLHAGFLHIGSNMWFLWIFGDNVEAAIGHLKYFFFYIFSGIAAMFIQYIFIADSSLPMLGASGAIAGILGAYLRFFPANRINTIIPIFGLPAIIAIPASFTLIYWFVIQAFNGVATIFIATASIGGVAYLAHAGGFVFGFILSKSFASQKKYYNG</sequence>
<feature type="transmembrane region" description="Helical" evidence="7">
    <location>
        <begin position="66"/>
        <end position="86"/>
    </location>
</feature>
<gene>
    <name evidence="9" type="ORF">A3B54_01210</name>
</gene>
<feature type="domain" description="Peptidase S54 rhomboid" evidence="8">
    <location>
        <begin position="58"/>
        <end position="209"/>
    </location>
</feature>
<organism evidence="9 10">
    <name type="scientific">Candidatus Curtissbacteria bacterium RIFCSPLOWO2_01_FULL_42_50</name>
    <dbReference type="NCBI Taxonomy" id="1797730"/>
    <lineage>
        <taxon>Bacteria</taxon>
        <taxon>Candidatus Curtissiibacteriota</taxon>
    </lineage>
</organism>
<dbReference type="InterPro" id="IPR050925">
    <property type="entry name" value="Rhomboid_protease_S54"/>
</dbReference>
<feature type="transmembrane region" description="Helical" evidence="7">
    <location>
        <begin position="122"/>
        <end position="141"/>
    </location>
</feature>
<keyword evidence="5 7" id="KW-1133">Transmembrane helix</keyword>
<keyword evidence="4" id="KW-0378">Hydrolase</keyword>
<dbReference type="InterPro" id="IPR022764">
    <property type="entry name" value="Peptidase_S54_rhomboid_dom"/>
</dbReference>
<comment type="similarity">
    <text evidence="2">Belongs to the peptidase S54 family.</text>
</comment>
<dbReference type="Proteomes" id="UP000177039">
    <property type="component" value="Unassembled WGS sequence"/>
</dbReference>
<evidence type="ECO:0000259" key="8">
    <source>
        <dbReference type="Pfam" id="PF01694"/>
    </source>
</evidence>
<evidence type="ECO:0000313" key="10">
    <source>
        <dbReference type="Proteomes" id="UP000177039"/>
    </source>
</evidence>
<protein>
    <recommendedName>
        <fullName evidence="8">Peptidase S54 rhomboid domain-containing protein</fullName>
    </recommendedName>
</protein>
<evidence type="ECO:0000256" key="5">
    <source>
        <dbReference type="ARBA" id="ARBA00022989"/>
    </source>
</evidence>
<keyword evidence="3 7" id="KW-0812">Transmembrane</keyword>
<dbReference type="GO" id="GO:0004252">
    <property type="term" value="F:serine-type endopeptidase activity"/>
    <property type="evidence" value="ECO:0007669"/>
    <property type="project" value="InterPro"/>
</dbReference>
<dbReference type="SUPFAM" id="SSF144091">
    <property type="entry name" value="Rhomboid-like"/>
    <property type="match status" value="1"/>
</dbReference>
<evidence type="ECO:0000256" key="4">
    <source>
        <dbReference type="ARBA" id="ARBA00022801"/>
    </source>
</evidence>
<dbReference type="FunFam" id="1.20.1540.10:FF:000027">
    <property type="entry name" value="Rhomboid family intramembrane serine protease"/>
    <property type="match status" value="1"/>
</dbReference>
<dbReference type="InterPro" id="IPR035952">
    <property type="entry name" value="Rhomboid-like_sf"/>
</dbReference>
<accession>A0A1F5H457</accession>
<evidence type="ECO:0000256" key="1">
    <source>
        <dbReference type="ARBA" id="ARBA00004141"/>
    </source>
</evidence>
<feature type="transmembrane region" description="Helical" evidence="7">
    <location>
        <begin position="12"/>
        <end position="30"/>
    </location>
</feature>
<comment type="subcellular location">
    <subcellularLocation>
        <location evidence="1">Membrane</location>
        <topology evidence="1">Multi-pass membrane protein</topology>
    </subcellularLocation>
</comment>
<evidence type="ECO:0000256" key="7">
    <source>
        <dbReference type="SAM" id="Phobius"/>
    </source>
</evidence>
<dbReference type="AlphaFoldDB" id="A0A1F5H457"/>
<evidence type="ECO:0000256" key="3">
    <source>
        <dbReference type="ARBA" id="ARBA00022692"/>
    </source>
</evidence>
<comment type="caution">
    <text evidence="9">The sequence shown here is derived from an EMBL/GenBank/DDBJ whole genome shotgun (WGS) entry which is preliminary data.</text>
</comment>
<dbReference type="Gene3D" id="1.20.1540.10">
    <property type="entry name" value="Rhomboid-like"/>
    <property type="match status" value="1"/>
</dbReference>